<dbReference type="EMBL" id="JAAYUN010000072">
    <property type="protein sequence ID" value="NLJ22276.1"/>
    <property type="molecule type" value="Genomic_DNA"/>
</dbReference>
<proteinExistence type="predicted"/>
<keyword evidence="3" id="KW-1133">Transmembrane helix</keyword>
<feature type="domain" description="PGF-CTERM archaeal protein-sorting signal" evidence="4">
    <location>
        <begin position="52"/>
        <end position="68"/>
    </location>
</feature>
<evidence type="ECO:0000259" key="4">
    <source>
        <dbReference type="Pfam" id="PF18204"/>
    </source>
</evidence>
<accession>A0A7K4AH21</accession>
<evidence type="ECO:0000256" key="1">
    <source>
        <dbReference type="ARBA" id="ARBA00022729"/>
    </source>
</evidence>
<reference evidence="5 6" key="1">
    <citation type="journal article" date="2020" name="Biotechnol. Biofuels">
        <title>New insights from the biogas microbiome by comprehensive genome-resolved metagenomics of nearly 1600 species originating from multiple anaerobic digesters.</title>
        <authorList>
            <person name="Campanaro S."/>
            <person name="Treu L."/>
            <person name="Rodriguez-R L.M."/>
            <person name="Kovalovszki A."/>
            <person name="Ziels R.M."/>
            <person name="Maus I."/>
            <person name="Zhu X."/>
            <person name="Kougias P.G."/>
            <person name="Basile A."/>
            <person name="Luo G."/>
            <person name="Schluter A."/>
            <person name="Konstantinidis K.T."/>
            <person name="Angelidaki I."/>
        </authorList>
    </citation>
    <scope>NUCLEOTIDE SEQUENCE [LARGE SCALE GENOMIC DNA]</scope>
    <source>
        <strain evidence="5">AS27yjCOA_157</strain>
    </source>
</reference>
<evidence type="ECO:0000313" key="6">
    <source>
        <dbReference type="Proteomes" id="UP000544742"/>
    </source>
</evidence>
<evidence type="ECO:0000313" key="5">
    <source>
        <dbReference type="EMBL" id="NLJ22276.1"/>
    </source>
</evidence>
<protein>
    <recommendedName>
        <fullName evidence="4">PGF-CTERM archaeal protein-sorting signal domain-containing protein</fullName>
    </recommendedName>
</protein>
<evidence type="ECO:0000256" key="2">
    <source>
        <dbReference type="SAM" id="MobiDB-lite"/>
    </source>
</evidence>
<keyword evidence="1" id="KW-0732">Signal</keyword>
<feature type="region of interest" description="Disordered" evidence="2">
    <location>
        <begin position="25"/>
        <end position="54"/>
    </location>
</feature>
<feature type="compositionally biased region" description="Acidic residues" evidence="2">
    <location>
        <begin position="25"/>
        <end position="47"/>
    </location>
</feature>
<organism evidence="5 6">
    <name type="scientific">Methanothrix soehngenii</name>
    <name type="common">Methanosaeta concilii</name>
    <dbReference type="NCBI Taxonomy" id="2223"/>
    <lineage>
        <taxon>Archaea</taxon>
        <taxon>Methanobacteriati</taxon>
        <taxon>Methanobacteriota</taxon>
        <taxon>Stenosarchaea group</taxon>
        <taxon>Methanomicrobia</taxon>
        <taxon>Methanotrichales</taxon>
        <taxon>Methanotrichaceae</taxon>
        <taxon>Methanothrix</taxon>
    </lineage>
</organism>
<comment type="caution">
    <text evidence="5">The sequence shown here is derived from an EMBL/GenBank/DDBJ whole genome shotgun (WGS) entry which is preliminary data.</text>
</comment>
<dbReference type="Proteomes" id="UP000544742">
    <property type="component" value="Unassembled WGS sequence"/>
</dbReference>
<dbReference type="RefSeq" id="WP_048131647.1">
    <property type="nucleotide sequence ID" value="NZ_JBAOHY010000057.1"/>
</dbReference>
<feature type="transmembrane region" description="Helical" evidence="3">
    <location>
        <begin position="54"/>
        <end position="71"/>
    </location>
</feature>
<sequence>MRKSILALLLALFAIMALAAPIYAEDDDDDEDDEEENEASSESESDSDEKSTPGFGFAFAVAGTLAGARLIRSKIH</sequence>
<dbReference type="Pfam" id="PF18204">
    <property type="entry name" value="PGF-CTERM"/>
    <property type="match status" value="1"/>
</dbReference>
<dbReference type="AlphaFoldDB" id="A0A7K4AH21"/>
<dbReference type="InterPro" id="IPR026371">
    <property type="entry name" value="PGF_CTERM"/>
</dbReference>
<gene>
    <name evidence="5" type="ORF">GX426_04110</name>
</gene>
<dbReference type="GeneID" id="24812113"/>
<evidence type="ECO:0000256" key="3">
    <source>
        <dbReference type="SAM" id="Phobius"/>
    </source>
</evidence>
<keyword evidence="3" id="KW-0812">Transmembrane</keyword>
<keyword evidence="3" id="KW-0472">Membrane</keyword>
<name>A0A7K4AH21_METSH</name>